<comment type="caution">
    <text evidence="3">The sequence shown here is derived from an EMBL/GenBank/DDBJ whole genome shotgun (WGS) entry which is preliminary data.</text>
</comment>
<gene>
    <name evidence="3" type="ORF">GMD42_07560</name>
</gene>
<dbReference type="CDD" id="cd00293">
    <property type="entry name" value="USP-like"/>
    <property type="match status" value="1"/>
</dbReference>
<evidence type="ECO:0000313" key="3">
    <source>
        <dbReference type="EMBL" id="MTU43481.1"/>
    </source>
</evidence>
<dbReference type="PANTHER" id="PTHR46268:SF15">
    <property type="entry name" value="UNIVERSAL STRESS PROTEIN HP_0031"/>
    <property type="match status" value="1"/>
</dbReference>
<dbReference type="PANTHER" id="PTHR46268">
    <property type="entry name" value="STRESS RESPONSE PROTEIN NHAX"/>
    <property type="match status" value="1"/>
</dbReference>
<evidence type="ECO:0000313" key="4">
    <source>
        <dbReference type="Proteomes" id="UP000462362"/>
    </source>
</evidence>
<name>A0A6I3RZ58_9BURK</name>
<dbReference type="PRINTS" id="PR01438">
    <property type="entry name" value="UNVRSLSTRESS"/>
</dbReference>
<dbReference type="InterPro" id="IPR006015">
    <property type="entry name" value="Universal_stress_UspA"/>
</dbReference>
<dbReference type="InterPro" id="IPR014729">
    <property type="entry name" value="Rossmann-like_a/b/a_fold"/>
</dbReference>
<comment type="similarity">
    <text evidence="1">Belongs to the universal stress protein A family.</text>
</comment>
<protein>
    <submittedName>
        <fullName evidence="3">Universal stress protein</fullName>
    </submittedName>
</protein>
<evidence type="ECO:0000256" key="1">
    <source>
        <dbReference type="ARBA" id="ARBA00008791"/>
    </source>
</evidence>
<sequence length="126" mass="13207">MENPVILVSTDGSELSEKAIVTAAKLAKNLNTCVLGITVVKAKGSETAARTLDDVKDACQRVGVPCEVSEVVGTSIPDAILKVAQERDVRFIVMASRGLGTLGSLFIGSSTQQVLAKADRPVLVVR</sequence>
<accession>A0A6I3RZ58</accession>
<dbReference type="AlphaFoldDB" id="A0A6I3RZ58"/>
<dbReference type="EMBL" id="WNCL01000019">
    <property type="protein sequence ID" value="MTU43481.1"/>
    <property type="molecule type" value="Genomic_DNA"/>
</dbReference>
<dbReference type="InterPro" id="IPR006016">
    <property type="entry name" value="UspA"/>
</dbReference>
<feature type="domain" description="UspA" evidence="2">
    <location>
        <begin position="6"/>
        <end position="126"/>
    </location>
</feature>
<reference evidence="3 4" key="1">
    <citation type="journal article" date="2019" name="Nat. Med.">
        <title>A library of human gut bacterial isolates paired with longitudinal multiomics data enables mechanistic microbiome research.</title>
        <authorList>
            <person name="Poyet M."/>
            <person name="Groussin M."/>
            <person name="Gibbons S.M."/>
            <person name="Avila-Pacheco J."/>
            <person name="Jiang X."/>
            <person name="Kearney S.M."/>
            <person name="Perrotta A.R."/>
            <person name="Berdy B."/>
            <person name="Zhao S."/>
            <person name="Lieberman T.D."/>
            <person name="Swanson P.K."/>
            <person name="Smith M."/>
            <person name="Roesemann S."/>
            <person name="Alexander J.E."/>
            <person name="Rich S.A."/>
            <person name="Livny J."/>
            <person name="Vlamakis H."/>
            <person name="Clish C."/>
            <person name="Bullock K."/>
            <person name="Deik A."/>
            <person name="Scott J."/>
            <person name="Pierce K.A."/>
            <person name="Xavier R.J."/>
            <person name="Alm E.J."/>
        </authorList>
    </citation>
    <scope>NUCLEOTIDE SEQUENCE [LARGE SCALE GENOMIC DNA]</scope>
    <source>
        <strain evidence="3 4">BIOML-A2</strain>
    </source>
</reference>
<dbReference type="Proteomes" id="UP000462362">
    <property type="component" value="Unassembled WGS sequence"/>
</dbReference>
<proteinExistence type="inferred from homology"/>
<organism evidence="3 4">
    <name type="scientific">Parasutterella excrementihominis</name>
    <dbReference type="NCBI Taxonomy" id="487175"/>
    <lineage>
        <taxon>Bacteria</taxon>
        <taxon>Pseudomonadati</taxon>
        <taxon>Pseudomonadota</taxon>
        <taxon>Betaproteobacteria</taxon>
        <taxon>Burkholderiales</taxon>
        <taxon>Sutterellaceae</taxon>
        <taxon>Parasutterella</taxon>
    </lineage>
</organism>
<evidence type="ECO:0000259" key="2">
    <source>
        <dbReference type="Pfam" id="PF00582"/>
    </source>
</evidence>
<dbReference type="Gene3D" id="3.40.50.620">
    <property type="entry name" value="HUPs"/>
    <property type="match status" value="1"/>
</dbReference>
<dbReference type="Pfam" id="PF00582">
    <property type="entry name" value="Usp"/>
    <property type="match status" value="1"/>
</dbReference>
<dbReference type="SUPFAM" id="SSF52402">
    <property type="entry name" value="Adenine nucleotide alpha hydrolases-like"/>
    <property type="match status" value="1"/>
</dbReference>